<proteinExistence type="predicted"/>
<evidence type="ECO:0000259" key="2">
    <source>
        <dbReference type="Pfam" id="PF00535"/>
    </source>
</evidence>
<keyword evidence="4" id="KW-1185">Reference proteome</keyword>
<dbReference type="Pfam" id="PF00535">
    <property type="entry name" value="Glycos_transf_2"/>
    <property type="match status" value="1"/>
</dbReference>
<organism evidence="3 4">
    <name type="scientific">Chondrus crispus</name>
    <name type="common">Carrageen Irish moss</name>
    <name type="synonym">Polymorpha crispa</name>
    <dbReference type="NCBI Taxonomy" id="2769"/>
    <lineage>
        <taxon>Eukaryota</taxon>
        <taxon>Rhodophyta</taxon>
        <taxon>Florideophyceae</taxon>
        <taxon>Rhodymeniophycidae</taxon>
        <taxon>Gigartinales</taxon>
        <taxon>Gigartinaceae</taxon>
        <taxon>Chondrus</taxon>
    </lineage>
</organism>
<dbReference type="GeneID" id="17325155"/>
<dbReference type="AlphaFoldDB" id="R7QHL0"/>
<dbReference type="Gene3D" id="3.40.50.11340">
    <property type="match status" value="1"/>
</dbReference>
<evidence type="ECO:0000313" key="3">
    <source>
        <dbReference type="EMBL" id="CDF37549.1"/>
    </source>
</evidence>
<dbReference type="SUPFAM" id="SSF53448">
    <property type="entry name" value="Nucleotide-diphospho-sugar transferases"/>
    <property type="match status" value="1"/>
</dbReference>
<feature type="domain" description="Glycosyltransferase 2-like" evidence="2">
    <location>
        <begin position="137"/>
        <end position="229"/>
    </location>
</feature>
<evidence type="ECO:0000313" key="4">
    <source>
        <dbReference type="Proteomes" id="UP000012073"/>
    </source>
</evidence>
<accession>R7QHL0</accession>
<dbReference type="InterPro" id="IPR029044">
    <property type="entry name" value="Nucleotide-diphossugar_trans"/>
</dbReference>
<name>R7QHL0_CHOCR</name>
<evidence type="ECO:0000256" key="1">
    <source>
        <dbReference type="SAM" id="MobiDB-lite"/>
    </source>
</evidence>
<dbReference type="PANTHER" id="PTHR40743:SF1">
    <property type="entry name" value="POSSIBLE GLYCOSYLTRANSFERASE"/>
    <property type="match status" value="1"/>
</dbReference>
<dbReference type="PANTHER" id="PTHR40743">
    <property type="entry name" value="NUCLEOTIDE-DIPHOSPHO-SUGAR TRANSFERASE CONTAINING PROTEIN"/>
    <property type="match status" value="1"/>
</dbReference>
<gene>
    <name evidence="3" type="ORF">CHC_T00005698001</name>
</gene>
<dbReference type="KEGG" id="ccp:CHC_T00005698001"/>
<reference evidence="4" key="1">
    <citation type="journal article" date="2013" name="Proc. Natl. Acad. Sci. U.S.A.">
        <title>Genome structure and metabolic features in the red seaweed Chondrus crispus shed light on evolution of the Archaeplastida.</title>
        <authorList>
            <person name="Collen J."/>
            <person name="Porcel B."/>
            <person name="Carre W."/>
            <person name="Ball S.G."/>
            <person name="Chaparro C."/>
            <person name="Tonon T."/>
            <person name="Barbeyron T."/>
            <person name="Michel G."/>
            <person name="Noel B."/>
            <person name="Valentin K."/>
            <person name="Elias M."/>
            <person name="Artiguenave F."/>
            <person name="Arun A."/>
            <person name="Aury J.M."/>
            <person name="Barbosa-Neto J.F."/>
            <person name="Bothwell J.H."/>
            <person name="Bouget F.Y."/>
            <person name="Brillet L."/>
            <person name="Cabello-Hurtado F."/>
            <person name="Capella-Gutierrez S."/>
            <person name="Charrier B."/>
            <person name="Cladiere L."/>
            <person name="Cock J.M."/>
            <person name="Coelho S.M."/>
            <person name="Colleoni C."/>
            <person name="Czjzek M."/>
            <person name="Da Silva C."/>
            <person name="Delage L."/>
            <person name="Denoeud F."/>
            <person name="Deschamps P."/>
            <person name="Dittami S.M."/>
            <person name="Gabaldon T."/>
            <person name="Gachon C.M."/>
            <person name="Groisillier A."/>
            <person name="Herve C."/>
            <person name="Jabbari K."/>
            <person name="Katinka M."/>
            <person name="Kloareg B."/>
            <person name="Kowalczyk N."/>
            <person name="Labadie K."/>
            <person name="Leblanc C."/>
            <person name="Lopez P.J."/>
            <person name="McLachlan D.H."/>
            <person name="Meslet-Cladiere L."/>
            <person name="Moustafa A."/>
            <person name="Nehr Z."/>
            <person name="Nyvall Collen P."/>
            <person name="Panaud O."/>
            <person name="Partensky F."/>
            <person name="Poulain J."/>
            <person name="Rensing S.A."/>
            <person name="Rousvoal S."/>
            <person name="Samson G."/>
            <person name="Symeonidi A."/>
            <person name="Weissenbach J."/>
            <person name="Zambounis A."/>
            <person name="Wincker P."/>
            <person name="Boyen C."/>
        </authorList>
    </citation>
    <scope>NUCLEOTIDE SEQUENCE [LARGE SCALE GENOMIC DNA]</scope>
    <source>
        <strain evidence="4">cv. Stackhouse</strain>
    </source>
</reference>
<dbReference type="Gene3D" id="3.40.50.11350">
    <property type="match status" value="1"/>
</dbReference>
<feature type="region of interest" description="Disordered" evidence="1">
    <location>
        <begin position="919"/>
        <end position="939"/>
    </location>
</feature>
<sequence>MLSSSNSIRLRQPSASYNCTMTMQREIERQVRGTRKRFLLFDRAASRPAHPVTLPFIHDSRYTSKRLPFWQSTIRMMCLVVFPLAYLGVTLSTLRLPSWQRGGRWGMGKGSDFIPLLDAVPSPEGLQGSAIKGIGIVAACRNRQELLKAVLPSWLTISGIAEIVLVDWSSSPPLAESIEAWADDKRLKTIRVTGEPKWVLTRAYNLAVAVAKSEWIIRLDCDYRIENAFLNAHFGNTANTSVYYNPATRRFWSGHWQNARNDNEIHLNGALLVRRGDFLEVGGYDERIQTYGWDDENLFNRLEGVGLKRYKLDYNQLAHTSHGDALRRQNGILLPEVSIDYNSLLLERLPQWHGAATRVVELAGMAPGRQNTLQVSRYERMSTGKGSRVYLKLKAVSHPPSAADLVLSHEKSFALNLALGRRLHDSYGLCWDLMTRMGAAQREILLRNLMKLRPEAKQADELPRIIVVHVMHGLGNRLRALGSALAFARKTGRAPVVVWEADRHCDARFEDLFETRLTNGEQLVVVDGIGVSWPLRSASKYDAMWLRWANYNYMQMEGGGAEKDEVIEGSTTRNIYFKAAYVMKVRPGGLTGWDSANRELRLLRAVEPVRALVGEVRQKLEQSIGVHVRHLDTGRDIARVNARTEYGADDQMLIDYWREASGPAAFVGGVKEALSEFASKRETVSMVFVAADSVEWAEALAELLPGATWGLGREADERLGCAGTGGGDGRSVGCLRRAVADVLCLAGTRMVLGSMWSSFSEAAGRLGGGELRLAGGQHADSYSVCSGRTDSTHMDLKSPDNCRFITHSFSPPAMLLFKCPHSNLPFRLPPAPISCPPPPPPIFLRSTPPFRDGTVRGRACRRASAPASPLRDSARRRRYLEPDVHAARRTRLAPALAGPRLLFVRRRLCVAPQRTARCPIHPPRRPPRHRAVRRRQRHGLCVRTDSRLRRDLPRAHP</sequence>
<dbReference type="Gene3D" id="3.90.550.10">
    <property type="entry name" value="Spore Coat Polysaccharide Biosynthesis Protein SpsA, Chain A"/>
    <property type="match status" value="1"/>
</dbReference>
<dbReference type="EMBL" id="HG001850">
    <property type="protein sequence ID" value="CDF37549.1"/>
    <property type="molecule type" value="Genomic_DNA"/>
</dbReference>
<dbReference type="RefSeq" id="XP_005717420.1">
    <property type="nucleotide sequence ID" value="XM_005717363.1"/>
</dbReference>
<dbReference type="PhylomeDB" id="R7QHL0"/>
<dbReference type="Proteomes" id="UP000012073">
    <property type="component" value="Unassembled WGS sequence"/>
</dbReference>
<feature type="compositionally biased region" description="Basic residues" evidence="1">
    <location>
        <begin position="922"/>
        <end position="939"/>
    </location>
</feature>
<dbReference type="InterPro" id="IPR001173">
    <property type="entry name" value="Glyco_trans_2-like"/>
</dbReference>
<dbReference type="Gramene" id="CDF37549">
    <property type="protein sequence ID" value="CDF37549"/>
    <property type="gene ID" value="CHC_T00005698001"/>
</dbReference>
<protein>
    <recommendedName>
        <fullName evidence="2">Glycosyltransferase 2-like domain-containing protein</fullName>
    </recommendedName>
</protein>
<dbReference type="OrthoDB" id="4262at2759"/>